<dbReference type="Proteomes" id="UP001497516">
    <property type="component" value="Chromosome 4"/>
</dbReference>
<organism evidence="1 2">
    <name type="scientific">Linum trigynum</name>
    <dbReference type="NCBI Taxonomy" id="586398"/>
    <lineage>
        <taxon>Eukaryota</taxon>
        <taxon>Viridiplantae</taxon>
        <taxon>Streptophyta</taxon>
        <taxon>Embryophyta</taxon>
        <taxon>Tracheophyta</taxon>
        <taxon>Spermatophyta</taxon>
        <taxon>Magnoliopsida</taxon>
        <taxon>eudicotyledons</taxon>
        <taxon>Gunneridae</taxon>
        <taxon>Pentapetalae</taxon>
        <taxon>rosids</taxon>
        <taxon>fabids</taxon>
        <taxon>Malpighiales</taxon>
        <taxon>Linaceae</taxon>
        <taxon>Linum</taxon>
    </lineage>
</organism>
<evidence type="ECO:0000313" key="1">
    <source>
        <dbReference type="EMBL" id="CAL1381088.1"/>
    </source>
</evidence>
<protein>
    <submittedName>
        <fullName evidence="1">Uncharacterized protein</fullName>
    </submittedName>
</protein>
<gene>
    <name evidence="1" type="ORF">LTRI10_LOCUS22491</name>
</gene>
<dbReference type="AlphaFoldDB" id="A0AAV2E5Q2"/>
<accession>A0AAV2E5Q2</accession>
<name>A0AAV2E5Q2_9ROSI</name>
<proteinExistence type="predicted"/>
<keyword evidence="2" id="KW-1185">Reference proteome</keyword>
<dbReference type="EMBL" id="OZ034817">
    <property type="protein sequence ID" value="CAL1381088.1"/>
    <property type="molecule type" value="Genomic_DNA"/>
</dbReference>
<reference evidence="1 2" key="1">
    <citation type="submission" date="2024-04" db="EMBL/GenBank/DDBJ databases">
        <authorList>
            <person name="Fracassetti M."/>
        </authorList>
    </citation>
    <scope>NUCLEOTIDE SEQUENCE [LARGE SCALE GENOMIC DNA]</scope>
</reference>
<evidence type="ECO:0000313" key="2">
    <source>
        <dbReference type="Proteomes" id="UP001497516"/>
    </source>
</evidence>
<sequence length="123" mass="13936">MDRTKWKRIVKVTTGTLRKQLQFQGGNGESALDHMSHFLKAAKPMRIPRFTKVKKNGIFFDLLCKGIPQSGIRSFKPQPSLESSHGGIPVSVSYWYIISYAEERYGRLATRNPRELPVGLGMV</sequence>